<gene>
    <name evidence="2" type="ORF">ACFSKK_07225</name>
</gene>
<dbReference type="InterPro" id="IPR042301">
    <property type="entry name" value="GH115_sf"/>
</dbReference>
<proteinExistence type="predicted"/>
<accession>A0ABW5BVH7</accession>
<protein>
    <submittedName>
        <fullName evidence="2">Glycosyl hydrolase 115 family protein</fullName>
    </submittedName>
</protein>
<name>A0ABW5BVH7_9BACI</name>
<keyword evidence="1 2" id="KW-0378">Hydrolase</keyword>
<dbReference type="Gene3D" id="3.30.379.10">
    <property type="entry name" value="Chitobiase/beta-hexosaminidase domain 2-like"/>
    <property type="match status" value="1"/>
</dbReference>
<dbReference type="InterPro" id="IPR029018">
    <property type="entry name" value="Hex-like_dom2"/>
</dbReference>
<dbReference type="PANTHER" id="PTHR37842:SF2">
    <property type="entry name" value="GYLCOSYL HYDROLASE 115 C-TERMINAL DOMAIN-CONTAINING PROTEIN"/>
    <property type="match status" value="1"/>
</dbReference>
<dbReference type="Gene3D" id="3.20.20.520">
    <property type="entry name" value="Glycosyl hydrolase family 115"/>
    <property type="match status" value="1"/>
</dbReference>
<organism evidence="2 3">
    <name type="scientific">Metabacillus endolithicus</name>
    <dbReference type="NCBI Taxonomy" id="1535204"/>
    <lineage>
        <taxon>Bacteria</taxon>
        <taxon>Bacillati</taxon>
        <taxon>Bacillota</taxon>
        <taxon>Bacilli</taxon>
        <taxon>Bacillales</taxon>
        <taxon>Bacillaceae</taxon>
        <taxon>Metabacillus</taxon>
    </lineage>
</organism>
<reference evidence="3" key="1">
    <citation type="journal article" date="2019" name="Int. J. Syst. Evol. Microbiol.">
        <title>The Global Catalogue of Microorganisms (GCM) 10K type strain sequencing project: providing services to taxonomists for standard genome sequencing and annotation.</title>
        <authorList>
            <consortium name="The Broad Institute Genomics Platform"/>
            <consortium name="The Broad Institute Genome Sequencing Center for Infectious Disease"/>
            <person name="Wu L."/>
            <person name="Ma J."/>
        </authorList>
    </citation>
    <scope>NUCLEOTIDE SEQUENCE [LARGE SCALE GENOMIC DNA]</scope>
    <source>
        <strain evidence="3">CGMCC 1.15474</strain>
    </source>
</reference>
<dbReference type="Pfam" id="PF15979">
    <property type="entry name" value="Glyco_hydro_115"/>
    <property type="match status" value="1"/>
</dbReference>
<keyword evidence="3" id="KW-1185">Reference proteome</keyword>
<evidence type="ECO:0000256" key="1">
    <source>
        <dbReference type="ARBA" id="ARBA00022801"/>
    </source>
</evidence>
<evidence type="ECO:0000313" key="2">
    <source>
        <dbReference type="EMBL" id="MFD2213485.1"/>
    </source>
</evidence>
<evidence type="ECO:0000313" key="3">
    <source>
        <dbReference type="Proteomes" id="UP001597318"/>
    </source>
</evidence>
<dbReference type="GO" id="GO:0016787">
    <property type="term" value="F:hydrolase activity"/>
    <property type="evidence" value="ECO:0007669"/>
    <property type="project" value="UniProtKB-KW"/>
</dbReference>
<dbReference type="EMBL" id="JBHUIK010000001">
    <property type="protein sequence ID" value="MFD2213485.1"/>
    <property type="molecule type" value="Genomic_DNA"/>
</dbReference>
<sequence length="685" mass="80291">MGQSMIEGTSFLFNKETCFEYDGPKLESIEYFLNVLIRDKNKVFRAETGEEQTTILFKLNEKNHDNLNEEQFSIQFSDDLSQMSVISADELGIIYAILHISEAYLGVDKFWFWNDCEPPPKANVKIRAVPYLSEVAKVRFRGWFINDEVLISTWKYQQSNTYVWEMAFEALLRCNGNMVIPGTDIKNPIYKDIARKMGLWITHHHAEPLGAHMFSRVYPDKNPSYSENGDLFKELWKDAIIQQQNDKVVWNIGFRGQGDRPFWADDPTFDTDEKRGALISKIMSDQYELIAQYQKDPICCVNLYGEITELYKKGLLELPPGVIKIWADSGYGKMVSRRQGNLNPRIPSIPEQHDLGPHGIYYHVTFYDLQASNHLTMLPNTTAFVNSELGEAFDSQMCEFLIVNCGNIRPHIYFLDFVSRMWNKDRVDRGAFLDEFATRYYPAYSDEMSRNINDYFDAIIQYGLADDERAGEQFYHFTIRNLAHQWIVSHGKQSGKNLWWATGEIEIKEQFKWFKQKVESKLTEWDTLTKNVNQLVKEADCIEQKRINDQFLIQVLIHKNGCFALYYFSRAFEMFQEKEYREAYLLLHQAIEEIKETINIMQEPMNEKWVGFYDNDCLTNVTLTLYTLETVQRNIRMYGDGPSFYNWEKEYLTNPEEKKVMLLTNKTKQLTDEGLGSKLLEQDHN</sequence>
<dbReference type="PANTHER" id="PTHR37842">
    <property type="match status" value="1"/>
</dbReference>
<dbReference type="InterPro" id="IPR031924">
    <property type="entry name" value="GH115"/>
</dbReference>
<dbReference type="Proteomes" id="UP001597318">
    <property type="component" value="Unassembled WGS sequence"/>
</dbReference>
<comment type="caution">
    <text evidence="2">The sequence shown here is derived from an EMBL/GenBank/DDBJ whole genome shotgun (WGS) entry which is preliminary data.</text>
</comment>